<evidence type="ECO:0000313" key="2">
    <source>
        <dbReference type="EMBL" id="GAA1762676.1"/>
    </source>
</evidence>
<protein>
    <recommendedName>
        <fullName evidence="4">3-keto-disaccharide hydrolase domain-containing protein</fullName>
    </recommendedName>
</protein>
<comment type="caution">
    <text evidence="2">The sequence shown here is derived from an EMBL/GenBank/DDBJ whole genome shotgun (WGS) entry which is preliminary data.</text>
</comment>
<keyword evidence="3" id="KW-1185">Reference proteome</keyword>
<name>A0ABN2KQ97_9MICO</name>
<feature type="chain" id="PRO_5046222400" description="3-keto-disaccharide hydrolase domain-containing protein" evidence="1">
    <location>
        <begin position="27"/>
        <end position="244"/>
    </location>
</feature>
<evidence type="ECO:0000313" key="3">
    <source>
        <dbReference type="Proteomes" id="UP001501475"/>
    </source>
</evidence>
<evidence type="ECO:0000256" key="1">
    <source>
        <dbReference type="SAM" id="SignalP"/>
    </source>
</evidence>
<dbReference type="EMBL" id="BAAAPN010000051">
    <property type="protein sequence ID" value="GAA1762676.1"/>
    <property type="molecule type" value="Genomic_DNA"/>
</dbReference>
<reference evidence="2 3" key="1">
    <citation type="journal article" date="2019" name="Int. J. Syst. Evol. Microbiol.">
        <title>The Global Catalogue of Microorganisms (GCM) 10K type strain sequencing project: providing services to taxonomists for standard genome sequencing and annotation.</title>
        <authorList>
            <consortium name="The Broad Institute Genomics Platform"/>
            <consortium name="The Broad Institute Genome Sequencing Center for Infectious Disease"/>
            <person name="Wu L."/>
            <person name="Ma J."/>
        </authorList>
    </citation>
    <scope>NUCLEOTIDE SEQUENCE [LARGE SCALE GENOMIC DNA]</scope>
    <source>
        <strain evidence="2 3">JCM 15591</strain>
    </source>
</reference>
<proteinExistence type="predicted"/>
<dbReference type="Proteomes" id="UP001501475">
    <property type="component" value="Unassembled WGS sequence"/>
</dbReference>
<dbReference type="RefSeq" id="WP_324387832.1">
    <property type="nucleotide sequence ID" value="NZ_BAAAPN010000051.1"/>
</dbReference>
<sequence>MPKGIITALALSASLLAGGAGASAHADQTPMPTDIGGGIGTSLHENHRGGGHRSSPYFRSAFNGPDAGWRNVVGAWSVRNGNLQAMGAPGRFSSVKHVGTFDDFEFEVRMNRVGNSDGSAPNCLIVRANPSRVVKDLWAPGYYFCYSNNGKVLVVAVDARGNQEQLMPWTSVKEVGTGGGYRTVNVIALEHYFAFYVNNTPVFETKDDLSSFGSVGAGFYVERGKRGTLMIDYANLGPVKAAKG</sequence>
<accession>A0ABN2KQ97</accession>
<feature type="signal peptide" evidence="1">
    <location>
        <begin position="1"/>
        <end position="26"/>
    </location>
</feature>
<dbReference type="Gene3D" id="2.60.120.560">
    <property type="entry name" value="Exo-inulinase, domain 1"/>
    <property type="match status" value="1"/>
</dbReference>
<keyword evidence="1" id="KW-0732">Signal</keyword>
<evidence type="ECO:0008006" key="4">
    <source>
        <dbReference type="Google" id="ProtNLM"/>
    </source>
</evidence>
<organism evidence="2 3">
    <name type="scientific">Nostocoides vanveenii</name>
    <dbReference type="NCBI Taxonomy" id="330835"/>
    <lineage>
        <taxon>Bacteria</taxon>
        <taxon>Bacillati</taxon>
        <taxon>Actinomycetota</taxon>
        <taxon>Actinomycetes</taxon>
        <taxon>Micrococcales</taxon>
        <taxon>Intrasporangiaceae</taxon>
        <taxon>Nostocoides</taxon>
    </lineage>
</organism>
<gene>
    <name evidence="2" type="ORF">GCM10009810_22520</name>
</gene>